<gene>
    <name evidence="2" type="ORF">LCGC14_2580360</name>
</gene>
<evidence type="ECO:0000256" key="1">
    <source>
        <dbReference type="SAM" id="MobiDB-lite"/>
    </source>
</evidence>
<comment type="caution">
    <text evidence="2">The sequence shown here is derived from an EMBL/GenBank/DDBJ whole genome shotgun (WGS) entry which is preliminary data.</text>
</comment>
<organism evidence="2">
    <name type="scientific">marine sediment metagenome</name>
    <dbReference type="NCBI Taxonomy" id="412755"/>
    <lineage>
        <taxon>unclassified sequences</taxon>
        <taxon>metagenomes</taxon>
        <taxon>ecological metagenomes</taxon>
    </lineage>
</organism>
<dbReference type="AlphaFoldDB" id="A0A0F9AEI2"/>
<sequence length="38" mass="4307">MYDKIPTGELETIDFDDEGRPLPSPVMKDKKNAKKGNQ</sequence>
<name>A0A0F9AEI2_9ZZZZ</name>
<proteinExistence type="predicted"/>
<protein>
    <submittedName>
        <fullName evidence="2">Uncharacterized protein</fullName>
    </submittedName>
</protein>
<accession>A0A0F9AEI2</accession>
<feature type="region of interest" description="Disordered" evidence="1">
    <location>
        <begin position="1"/>
        <end position="38"/>
    </location>
</feature>
<dbReference type="EMBL" id="LAZR01043062">
    <property type="protein sequence ID" value="KKL07994.1"/>
    <property type="molecule type" value="Genomic_DNA"/>
</dbReference>
<reference evidence="2" key="1">
    <citation type="journal article" date="2015" name="Nature">
        <title>Complex archaea that bridge the gap between prokaryotes and eukaryotes.</title>
        <authorList>
            <person name="Spang A."/>
            <person name="Saw J.H."/>
            <person name="Jorgensen S.L."/>
            <person name="Zaremba-Niedzwiedzka K."/>
            <person name="Martijn J."/>
            <person name="Lind A.E."/>
            <person name="van Eijk R."/>
            <person name="Schleper C."/>
            <person name="Guy L."/>
            <person name="Ettema T.J."/>
        </authorList>
    </citation>
    <scope>NUCLEOTIDE SEQUENCE</scope>
</reference>
<evidence type="ECO:0000313" key="2">
    <source>
        <dbReference type="EMBL" id="KKL07994.1"/>
    </source>
</evidence>
<feature type="non-terminal residue" evidence="2">
    <location>
        <position position="38"/>
    </location>
</feature>